<evidence type="ECO:0000313" key="2">
    <source>
        <dbReference type="EMBL" id="NHC36713.1"/>
    </source>
</evidence>
<dbReference type="InterPro" id="IPR024047">
    <property type="entry name" value="MM3350-like_sf"/>
</dbReference>
<sequence length="189" mass="22087">MPPRKQTTERSVYQLKITLQDLRPPIWRRVQVYSDITLAKLHRIIQEAMGWTNSHLHAFTIQGVEYGQPMPDYELDMRNEQTAKLSQVVPGEKFKFHYTYDMGDSWEHEILVEKVLSPEPQTHYPLCLTGKRACPPEDCGGVWGYAEFLEAIQDPNHPEHESMLEWIGGTFDPEAFYLDEVNQQLKQIR</sequence>
<reference evidence="2 3" key="1">
    <citation type="journal article" date="2015" name="Genome Announc.">
        <title>Draft Genome Sequence of the Terrestrial Cyanobacterium Scytonema millei VB511283, Isolated from Eastern India.</title>
        <authorList>
            <person name="Sen D."/>
            <person name="Chandrababunaidu M.M."/>
            <person name="Singh D."/>
            <person name="Sanghi N."/>
            <person name="Ghorai A."/>
            <person name="Mishra G.P."/>
            <person name="Madduluri M."/>
            <person name="Adhikary S.P."/>
            <person name="Tripathy S."/>
        </authorList>
    </citation>
    <scope>NUCLEOTIDE SEQUENCE [LARGE SCALE GENOMIC DNA]</scope>
    <source>
        <strain evidence="2 3">VB511283</strain>
    </source>
</reference>
<dbReference type="Pfam" id="PF07929">
    <property type="entry name" value="PRiA4_ORF3"/>
    <property type="match status" value="1"/>
</dbReference>
<dbReference type="RefSeq" id="WP_039715884.1">
    <property type="nucleotide sequence ID" value="NZ_JTJC03000005.1"/>
</dbReference>
<dbReference type="PANTHER" id="PTHR41878">
    <property type="entry name" value="LEXA REPRESSOR-RELATED"/>
    <property type="match status" value="1"/>
</dbReference>
<dbReference type="Proteomes" id="UP000031532">
    <property type="component" value="Unassembled WGS sequence"/>
</dbReference>
<proteinExistence type="predicted"/>
<keyword evidence="3" id="KW-1185">Reference proteome</keyword>
<protein>
    <submittedName>
        <fullName evidence="2">Plasmid pRiA4b ORF-3 family protein</fullName>
    </submittedName>
</protein>
<dbReference type="AlphaFoldDB" id="A0A9X5E898"/>
<comment type="caution">
    <text evidence="2">The sequence shown here is derived from an EMBL/GenBank/DDBJ whole genome shotgun (WGS) entry which is preliminary data.</text>
</comment>
<name>A0A9X5E898_9CYAN</name>
<accession>A0A9X5E898</accession>
<gene>
    <name evidence="2" type="ORF">QH73_0019060</name>
</gene>
<dbReference type="Gene3D" id="3.10.290.30">
    <property type="entry name" value="MM3350-like"/>
    <property type="match status" value="1"/>
</dbReference>
<feature type="domain" description="Plasmid pRiA4b Orf3-like" evidence="1">
    <location>
        <begin position="12"/>
        <end position="179"/>
    </location>
</feature>
<evidence type="ECO:0000259" key="1">
    <source>
        <dbReference type="Pfam" id="PF07929"/>
    </source>
</evidence>
<dbReference type="PANTHER" id="PTHR41878:SF1">
    <property type="entry name" value="TNPR PROTEIN"/>
    <property type="match status" value="1"/>
</dbReference>
<organism evidence="2 3">
    <name type="scientific">Scytonema millei VB511283</name>
    <dbReference type="NCBI Taxonomy" id="1245923"/>
    <lineage>
        <taxon>Bacteria</taxon>
        <taxon>Bacillati</taxon>
        <taxon>Cyanobacteriota</taxon>
        <taxon>Cyanophyceae</taxon>
        <taxon>Nostocales</taxon>
        <taxon>Scytonemataceae</taxon>
        <taxon>Scytonema</taxon>
    </lineage>
</organism>
<dbReference type="OrthoDB" id="9801392at2"/>
<dbReference type="EMBL" id="JTJC03000005">
    <property type="protein sequence ID" value="NHC36713.1"/>
    <property type="molecule type" value="Genomic_DNA"/>
</dbReference>
<dbReference type="SUPFAM" id="SSF159941">
    <property type="entry name" value="MM3350-like"/>
    <property type="match status" value="1"/>
</dbReference>
<dbReference type="InterPro" id="IPR012912">
    <property type="entry name" value="Plasmid_pRiA4b_Orf3-like"/>
</dbReference>
<evidence type="ECO:0000313" key="3">
    <source>
        <dbReference type="Proteomes" id="UP000031532"/>
    </source>
</evidence>